<dbReference type="EC" id="5.99.1.4" evidence="1"/>
<reference evidence="4 5" key="1">
    <citation type="journal article" date="2021" name="Microbiol. Resour. Announc.">
        <title>Draft Genome Sequence of Coralloluteibacterium stylophorae LMG 29479T.</title>
        <authorList>
            <person name="Karlyshev A.V."/>
            <person name="Kudryashova E.B."/>
            <person name="Ariskina E.V."/>
            <person name="Conroy A.P."/>
            <person name="Abidueva E.Y."/>
        </authorList>
    </citation>
    <scope>NUCLEOTIDE SEQUENCE [LARGE SCALE GENOMIC DNA]</scope>
    <source>
        <strain evidence="4 5">LMG 29479</strain>
    </source>
</reference>
<dbReference type="GO" id="GO:0004602">
    <property type="term" value="F:glutathione peroxidase activity"/>
    <property type="evidence" value="ECO:0007669"/>
    <property type="project" value="TreeGrafter"/>
</dbReference>
<dbReference type="GO" id="GO:0018845">
    <property type="term" value="F:2-hydroxychromene-2-carboxylate isomerase activity"/>
    <property type="evidence" value="ECO:0007669"/>
    <property type="project" value="UniProtKB-UniRule"/>
</dbReference>
<comment type="caution">
    <text evidence="4">The sequence shown here is derived from an EMBL/GenBank/DDBJ whole genome shotgun (WGS) entry which is preliminary data.</text>
</comment>
<dbReference type="InterPro" id="IPR044087">
    <property type="entry name" value="NahD-like"/>
</dbReference>
<dbReference type="Proteomes" id="UP000675747">
    <property type="component" value="Unassembled WGS sequence"/>
</dbReference>
<dbReference type="AlphaFoldDB" id="A0AAP2C7Z3"/>
<evidence type="ECO:0000256" key="2">
    <source>
        <dbReference type="PIRSR" id="PIRSR006386-1"/>
    </source>
</evidence>
<dbReference type="SUPFAM" id="SSF52833">
    <property type="entry name" value="Thioredoxin-like"/>
    <property type="match status" value="1"/>
</dbReference>
<feature type="active site" description="Nucleophile" evidence="2">
    <location>
        <position position="15"/>
    </location>
</feature>
<accession>A0AAP2C7Z3</accession>
<proteinExistence type="inferred from homology"/>
<keyword evidence="5" id="KW-1185">Reference proteome</keyword>
<evidence type="ECO:0000259" key="3">
    <source>
        <dbReference type="Pfam" id="PF01323"/>
    </source>
</evidence>
<dbReference type="Pfam" id="PF01323">
    <property type="entry name" value="DSBA"/>
    <property type="match status" value="1"/>
</dbReference>
<dbReference type="InterPro" id="IPR051924">
    <property type="entry name" value="GST_Kappa/NadH"/>
</dbReference>
<gene>
    <name evidence="4" type="ORF">KB893_002745</name>
</gene>
<name>A0AAP2C7Z3_9GAMM</name>
<dbReference type="PIRSF" id="PIRSF006386">
    <property type="entry name" value="HCCAis_GSTk"/>
    <property type="match status" value="1"/>
</dbReference>
<organism evidence="4 5">
    <name type="scientific">Coralloluteibacterium stylophorae</name>
    <dbReference type="NCBI Taxonomy" id="1776034"/>
    <lineage>
        <taxon>Bacteria</taxon>
        <taxon>Pseudomonadati</taxon>
        <taxon>Pseudomonadota</taxon>
        <taxon>Gammaproteobacteria</taxon>
        <taxon>Lysobacterales</taxon>
        <taxon>Lysobacteraceae</taxon>
        <taxon>Coralloluteibacterium</taxon>
    </lineage>
</organism>
<dbReference type="InterPro" id="IPR001853">
    <property type="entry name" value="DSBA-like_thioredoxin_dom"/>
</dbReference>
<evidence type="ECO:0000313" key="5">
    <source>
        <dbReference type="Proteomes" id="UP000675747"/>
    </source>
</evidence>
<dbReference type="Gene3D" id="3.40.30.10">
    <property type="entry name" value="Glutaredoxin"/>
    <property type="match status" value="1"/>
</dbReference>
<dbReference type="RefSeq" id="WP_213173410.1">
    <property type="nucleotide sequence ID" value="NZ_JAGQFT020000002.1"/>
</dbReference>
<evidence type="ECO:0000256" key="1">
    <source>
        <dbReference type="PIRNR" id="PIRNR006386"/>
    </source>
</evidence>
<dbReference type="CDD" id="cd03022">
    <property type="entry name" value="DsbA_HCCA_Iso"/>
    <property type="match status" value="1"/>
</dbReference>
<dbReference type="PANTHER" id="PTHR42943:SF13">
    <property type="entry name" value="GLUTATHIONE S-TRANSFERASE KAPPA-RELATED"/>
    <property type="match status" value="1"/>
</dbReference>
<comment type="catalytic activity">
    <reaction evidence="1">
        <text>2-hydroxychromene-2-carboxylate = (3E)-4-(2-hydroxyphenyl)-2-oxobut-3-enoate</text>
        <dbReference type="Rhea" id="RHEA:27401"/>
        <dbReference type="ChEBI" id="CHEBI:59350"/>
        <dbReference type="ChEBI" id="CHEBI:59353"/>
        <dbReference type="EC" id="5.99.1.4"/>
    </reaction>
</comment>
<evidence type="ECO:0000313" key="4">
    <source>
        <dbReference type="EMBL" id="MBS7456053.1"/>
    </source>
</evidence>
<dbReference type="PANTHER" id="PTHR42943">
    <property type="entry name" value="GLUTATHIONE S-TRANSFERASE KAPPA"/>
    <property type="match status" value="1"/>
</dbReference>
<comment type="similarity">
    <text evidence="1">Belongs to the GST superfamily. NadH family.</text>
</comment>
<dbReference type="GO" id="GO:0006749">
    <property type="term" value="P:glutathione metabolic process"/>
    <property type="evidence" value="ECO:0007669"/>
    <property type="project" value="TreeGrafter"/>
</dbReference>
<feature type="domain" description="DSBA-like thioredoxin" evidence="3">
    <location>
        <begin position="7"/>
        <end position="200"/>
    </location>
</feature>
<dbReference type="GO" id="GO:0004364">
    <property type="term" value="F:glutathione transferase activity"/>
    <property type="evidence" value="ECO:0007669"/>
    <property type="project" value="TreeGrafter"/>
</dbReference>
<dbReference type="GO" id="GO:1901170">
    <property type="term" value="P:naphthalene catabolic process"/>
    <property type="evidence" value="ECO:0007669"/>
    <property type="project" value="InterPro"/>
</dbReference>
<dbReference type="InterPro" id="IPR014440">
    <property type="entry name" value="HCCAis_GSTk"/>
</dbReference>
<dbReference type="InterPro" id="IPR036249">
    <property type="entry name" value="Thioredoxin-like_sf"/>
</dbReference>
<protein>
    <recommendedName>
        <fullName evidence="1">2-hydroxychromene-2-carboxylate isomerase</fullName>
        <ecNumber evidence="1">5.99.1.4</ecNumber>
    </recommendedName>
</protein>
<dbReference type="EMBL" id="JAGQFT020000002">
    <property type="protein sequence ID" value="MBS7456053.1"/>
    <property type="molecule type" value="Genomic_DNA"/>
</dbReference>
<keyword evidence="1 4" id="KW-0413">Isomerase</keyword>
<sequence length="209" mass="23283">MNARPALDYFLTCMSPYAYLGHRAFLALAQRQGVAVRYRPVRLLRQFEETGGLPLGKRAPARQRYRLLELQRWRAFRELPLNLAPKFYPVDAEHADRCILALLDAGHDPGEFVFAVLRALWADELDIADRTVLEGLLAQAGIAEVESILDAAQDPRHGAALDANTRDAIALDLPGVPGYVRDGEAFWGQDRLDLLEHAIASGRAPYRPG</sequence>